<feature type="compositionally biased region" description="Low complexity" evidence="3">
    <location>
        <begin position="931"/>
        <end position="942"/>
    </location>
</feature>
<feature type="compositionally biased region" description="Basic and acidic residues" evidence="3">
    <location>
        <begin position="580"/>
        <end position="612"/>
    </location>
</feature>
<protein>
    <submittedName>
        <fullName evidence="4">Uncharacterized protein</fullName>
    </submittedName>
</protein>
<reference evidence="4" key="1">
    <citation type="submission" date="2021-09" db="EMBL/GenBank/DDBJ databases">
        <authorList>
            <consortium name="AG Swart"/>
            <person name="Singh M."/>
            <person name="Singh A."/>
            <person name="Seah K."/>
            <person name="Emmerich C."/>
        </authorList>
    </citation>
    <scope>NUCLEOTIDE SEQUENCE</scope>
    <source>
        <strain evidence="4">ATCC30299</strain>
    </source>
</reference>
<dbReference type="GO" id="GO:0019888">
    <property type="term" value="F:protein phosphatase regulator activity"/>
    <property type="evidence" value="ECO:0007669"/>
    <property type="project" value="TreeGrafter"/>
</dbReference>
<feature type="region of interest" description="Disordered" evidence="3">
    <location>
        <begin position="485"/>
        <end position="760"/>
    </location>
</feature>
<feature type="compositionally biased region" description="Acidic residues" evidence="3">
    <location>
        <begin position="1041"/>
        <end position="1055"/>
    </location>
</feature>
<gene>
    <name evidence="4" type="ORF">BSTOLATCC_MIC42075</name>
</gene>
<feature type="compositionally biased region" description="Basic and acidic residues" evidence="3">
    <location>
        <begin position="943"/>
        <end position="956"/>
    </location>
</feature>
<dbReference type="EMBL" id="CAJZBQ010000041">
    <property type="protein sequence ID" value="CAG9326809.1"/>
    <property type="molecule type" value="Genomic_DNA"/>
</dbReference>
<sequence length="1061" mass="121513">MRMMSALGGSFWSTFRNFQSHSALDELLEKEDATLSEVLNEEETIQELKSHNQKLIEFLNEERLAQLIEYITVFPPENSPKERENKYPFISCELLSCDVPPVLDKLFDSEPLLQQLFSFLHNDYIHPTLAGYFGKVALTLANRHIREIMKFVTENNFIGELLKHLEYKSVADVIFKLLLVDIPGEPVYLPQRIEIVKGLLKGLKDEKREIQHHAGHILTDLINKVTETNSWRSLVEVIMNKETLEYLFSGLVEANLGVVNACVSVLKSIMSSQYRDELFTLDQKDKDSLENEMVTIQESEQTCTFIDCFVQSLDGFIQILVKESDVKFLTTFNEKIEVLGEGRLKIVEALNAAIKMEKKEIYTKLYESGAMKVLVDLFFRFSWNSMLHSSFENIVQGVLYINHSDLKTQLLEDAKLVEKIAQKGLEQVNSYSKLKPGYLGHLKRIANLINKLAQAQPEVHAVLLKSENWESFKTQYLEVENKKEEATLGDQRLPTFGDNFSEDEEKEQEQEHEHENKEHIFSSYQSSDKNEYEEAETPEEEIEQSEPLSKEDLEYEPEDKEKEVKNEENQEIDVEIPQPAKEEFEFEFKDEKQEEIADNYKEDYGFEIKESEENPEENPEDVPTDAPMTKEELEFEIKEEQPTVEPESIQEEVTEVQPEEIKEEVETTEESKEEVEITEEPKEEVEITEEPKEEVEKTEEPKEEIQNEESHIDEIIEIEKNDEESKAEETETTAENTNIPDTEPTAEEAKDEGEQETGLSQTVQIVSVQWDETNESEETGLTQTAEIVSVEFVETKENIASETVETAVEEIQTQPEDQSGQTQTVEIVSVEFDTVIEIPEAAQPSIEEVKTEAKEEENLTQTTEIASVEFQVVQETSEPTFEAQNSQPESEETKESAAEEVIETSETQKVPQESQTDSQEKETPVSEEVVQQIPDIQEPQPESEAKETVETEEIKQDIPQQTEAQAEVVEATQESPSEEQSIKVSEEAKIEDSKSIELQNEEEAKEVESEIGQEPQDEVLEQPISQEQGENTEIPKAAAEEPSEQVNESEQEPQEVSDASC</sequence>
<dbReference type="GO" id="GO:0019903">
    <property type="term" value="F:protein phosphatase binding"/>
    <property type="evidence" value="ECO:0007669"/>
    <property type="project" value="InterPro"/>
</dbReference>
<keyword evidence="2" id="KW-0131">Cell cycle</keyword>
<feature type="compositionally biased region" description="Acidic residues" evidence="3">
    <location>
        <begin position="999"/>
        <end position="1020"/>
    </location>
</feature>
<dbReference type="InterPro" id="IPR016024">
    <property type="entry name" value="ARM-type_fold"/>
</dbReference>
<feature type="compositionally biased region" description="Basic and acidic residues" evidence="3">
    <location>
        <begin position="694"/>
        <end position="729"/>
    </location>
</feature>
<dbReference type="AlphaFoldDB" id="A0AAU9JNX5"/>
<feature type="compositionally biased region" description="Basic and acidic residues" evidence="3">
    <location>
        <begin position="559"/>
        <end position="568"/>
    </location>
</feature>
<dbReference type="Proteomes" id="UP001162131">
    <property type="component" value="Unassembled WGS sequence"/>
</dbReference>
<comment type="caution">
    <text evidence="4">The sequence shown here is derived from an EMBL/GenBank/DDBJ whole genome shotgun (WGS) entry which is preliminary data.</text>
</comment>
<feature type="compositionally biased region" description="Acidic residues" evidence="3">
    <location>
        <begin position="648"/>
        <end position="693"/>
    </location>
</feature>
<feature type="compositionally biased region" description="Acidic residues" evidence="3">
    <location>
        <begin position="613"/>
        <end position="623"/>
    </location>
</feature>
<evidence type="ECO:0000313" key="5">
    <source>
        <dbReference type="Proteomes" id="UP001162131"/>
    </source>
</evidence>
<evidence type="ECO:0000313" key="4">
    <source>
        <dbReference type="EMBL" id="CAG9326809.1"/>
    </source>
</evidence>
<keyword evidence="5" id="KW-1185">Reference proteome</keyword>
<organism evidence="4 5">
    <name type="scientific">Blepharisma stoltei</name>
    <dbReference type="NCBI Taxonomy" id="1481888"/>
    <lineage>
        <taxon>Eukaryota</taxon>
        <taxon>Sar</taxon>
        <taxon>Alveolata</taxon>
        <taxon>Ciliophora</taxon>
        <taxon>Postciliodesmatophora</taxon>
        <taxon>Heterotrichea</taxon>
        <taxon>Heterotrichida</taxon>
        <taxon>Blepharismidae</taxon>
        <taxon>Blepharisma</taxon>
    </lineage>
</organism>
<feature type="compositionally biased region" description="Acidic residues" evidence="3">
    <location>
        <begin position="531"/>
        <end position="544"/>
    </location>
</feature>
<evidence type="ECO:0000256" key="2">
    <source>
        <dbReference type="ARBA" id="ARBA00023306"/>
    </source>
</evidence>
<feature type="region of interest" description="Disordered" evidence="3">
    <location>
        <begin position="841"/>
        <end position="1061"/>
    </location>
</feature>
<dbReference type="PANTHER" id="PTHR12634:SF8">
    <property type="entry name" value="FIERY MOUNTAIN, ISOFORM D"/>
    <property type="match status" value="1"/>
</dbReference>
<dbReference type="InterPro" id="IPR007587">
    <property type="entry name" value="SAPS"/>
</dbReference>
<feature type="compositionally biased region" description="Basic and acidic residues" evidence="3">
    <location>
        <begin position="980"/>
        <end position="995"/>
    </location>
</feature>
<feature type="compositionally biased region" description="Low complexity" evidence="3">
    <location>
        <begin position="960"/>
        <end position="974"/>
    </location>
</feature>
<dbReference type="SUPFAM" id="SSF48371">
    <property type="entry name" value="ARM repeat"/>
    <property type="match status" value="1"/>
</dbReference>
<feature type="compositionally biased region" description="Polar residues" evidence="3">
    <location>
        <begin position="873"/>
        <end position="888"/>
    </location>
</feature>
<feature type="compositionally biased region" description="Basic and acidic residues" evidence="3">
    <location>
        <begin position="628"/>
        <end position="641"/>
    </location>
</feature>
<feature type="compositionally biased region" description="Basic and acidic residues" evidence="3">
    <location>
        <begin position="847"/>
        <end position="857"/>
    </location>
</feature>
<feature type="compositionally biased region" description="Acidic residues" evidence="3">
    <location>
        <begin position="744"/>
        <end position="755"/>
    </location>
</feature>
<comment type="similarity">
    <text evidence="1">Belongs to the SAPS family.</text>
</comment>
<feature type="compositionally biased region" description="Basic and acidic residues" evidence="3">
    <location>
        <begin position="509"/>
        <end position="520"/>
    </location>
</feature>
<evidence type="ECO:0000256" key="1">
    <source>
        <dbReference type="ARBA" id="ARBA00006180"/>
    </source>
</evidence>
<dbReference type="PANTHER" id="PTHR12634">
    <property type="entry name" value="SIT4 YEAST -ASSOCIATING PROTEIN-RELATED"/>
    <property type="match status" value="1"/>
</dbReference>
<feature type="compositionally biased region" description="Polar residues" evidence="3">
    <location>
        <begin position="904"/>
        <end position="917"/>
    </location>
</feature>
<dbReference type="Pfam" id="PF04499">
    <property type="entry name" value="SAPS"/>
    <property type="match status" value="1"/>
</dbReference>
<evidence type="ECO:0000256" key="3">
    <source>
        <dbReference type="SAM" id="MobiDB-lite"/>
    </source>
</evidence>
<accession>A0AAU9JNX5</accession>
<proteinExistence type="inferred from homology"/>
<name>A0AAU9JNX5_9CILI</name>